<feature type="binding site" evidence="8">
    <location>
        <position position="177"/>
    </location>
    <ligand>
        <name>chlorophyll a</name>
        <dbReference type="ChEBI" id="CHEBI:58416"/>
        <label>1</label>
    </ligand>
</feature>
<dbReference type="GO" id="GO:0016020">
    <property type="term" value="C:membrane"/>
    <property type="evidence" value="ECO:0007669"/>
    <property type="project" value="InterPro"/>
</dbReference>
<dbReference type="HOGENOM" id="CLU_057943_4_0_1"/>
<dbReference type="FunFam" id="1.10.3460.10:FF:000019">
    <property type="entry name" value="Uncharacterized protein"/>
    <property type="match status" value="1"/>
</dbReference>
<feature type="binding site" evidence="8">
    <location>
        <position position="72"/>
    </location>
    <ligand>
        <name>chlorophyll a</name>
        <dbReference type="ChEBI" id="CHEBI:58416"/>
        <label>1</label>
    </ligand>
</feature>
<proteinExistence type="inferred from homology"/>
<dbReference type="STRING" id="35128.B8BX75"/>
<dbReference type="GO" id="GO:0016168">
    <property type="term" value="F:chlorophyll binding"/>
    <property type="evidence" value="ECO:0007669"/>
    <property type="project" value="UniProtKB-KW"/>
</dbReference>
<protein>
    <submittedName>
        <fullName evidence="10">Uncharacterized protein</fullName>
    </submittedName>
</protein>
<dbReference type="GO" id="GO:0009416">
    <property type="term" value="P:response to light stimulus"/>
    <property type="evidence" value="ECO:0000318"/>
    <property type="project" value="GO_Central"/>
</dbReference>
<feature type="binding site" evidence="8">
    <location>
        <position position="69"/>
    </location>
    <ligand>
        <name>chlorophyll a</name>
        <dbReference type="ChEBI" id="CHEBI:58416"/>
        <label>1</label>
    </ligand>
</feature>
<dbReference type="AlphaFoldDB" id="B8BX75"/>
<feature type="binding site" evidence="8">
    <location>
        <position position="179"/>
    </location>
    <ligand>
        <name>chlorophyll a</name>
        <dbReference type="ChEBI" id="CHEBI:58416"/>
        <label>1</label>
    </ligand>
</feature>
<comment type="similarity">
    <text evidence="3">Belongs to the fucoxanthin chlorophyll protein family.</text>
</comment>
<evidence type="ECO:0000256" key="4">
    <source>
        <dbReference type="ARBA" id="ARBA00022528"/>
    </source>
</evidence>
<feature type="chain" id="PRO_5002866046" evidence="9">
    <location>
        <begin position="18"/>
        <end position="207"/>
    </location>
</feature>
<evidence type="ECO:0000256" key="2">
    <source>
        <dbReference type="ARBA" id="ARBA00004229"/>
    </source>
</evidence>
<accession>B8BX75</accession>
<evidence type="ECO:0000256" key="7">
    <source>
        <dbReference type="ARBA" id="ARBA00023243"/>
    </source>
</evidence>
<evidence type="ECO:0000256" key="6">
    <source>
        <dbReference type="ARBA" id="ARBA00022640"/>
    </source>
</evidence>
<dbReference type="InterPro" id="IPR001344">
    <property type="entry name" value="Chloro_AB-bd_pln"/>
</dbReference>
<feature type="signal peptide" evidence="9">
    <location>
        <begin position="1"/>
        <end position="17"/>
    </location>
</feature>
<keyword evidence="8" id="KW-0148">Chlorophyll</keyword>
<dbReference type="InParanoid" id="B8BX75"/>
<evidence type="ECO:0000256" key="9">
    <source>
        <dbReference type="SAM" id="SignalP"/>
    </source>
</evidence>
<gene>
    <name evidence="10" type="ORF">THAPSDRAFT_270221</name>
</gene>
<keyword evidence="7" id="KW-0437">Light-harvesting polypeptide</keyword>
<dbReference type="eggNOG" id="ENOG502SMVC">
    <property type="taxonomic scope" value="Eukaryota"/>
</dbReference>
<evidence type="ECO:0000313" key="11">
    <source>
        <dbReference type="Proteomes" id="UP000001449"/>
    </source>
</evidence>
<dbReference type="KEGG" id="tps:THAPSDRAFT_270221"/>
<keyword evidence="6" id="KW-0934">Plastid</keyword>
<dbReference type="Proteomes" id="UP000001449">
    <property type="component" value="Chromosome 3"/>
</dbReference>
<reference evidence="10 11" key="2">
    <citation type="journal article" date="2008" name="Nature">
        <title>The Phaeodactylum genome reveals the evolutionary history of diatom genomes.</title>
        <authorList>
            <person name="Bowler C."/>
            <person name="Allen A.E."/>
            <person name="Badger J.H."/>
            <person name="Grimwood J."/>
            <person name="Jabbari K."/>
            <person name="Kuo A."/>
            <person name="Maheswari U."/>
            <person name="Martens C."/>
            <person name="Maumus F."/>
            <person name="Otillar R.P."/>
            <person name="Rayko E."/>
            <person name="Salamov A."/>
            <person name="Vandepoele K."/>
            <person name="Beszteri B."/>
            <person name="Gruber A."/>
            <person name="Heijde M."/>
            <person name="Katinka M."/>
            <person name="Mock T."/>
            <person name="Valentin K."/>
            <person name="Verret F."/>
            <person name="Berges J.A."/>
            <person name="Brownlee C."/>
            <person name="Cadoret J.P."/>
            <person name="Chiovitti A."/>
            <person name="Choi C.J."/>
            <person name="Coesel S."/>
            <person name="De Martino A."/>
            <person name="Detter J.C."/>
            <person name="Durkin C."/>
            <person name="Falciatore A."/>
            <person name="Fournet J."/>
            <person name="Haruta M."/>
            <person name="Huysman M.J."/>
            <person name="Jenkins B.D."/>
            <person name="Jiroutova K."/>
            <person name="Jorgensen R.E."/>
            <person name="Joubert Y."/>
            <person name="Kaplan A."/>
            <person name="Kroger N."/>
            <person name="Kroth P.G."/>
            <person name="La Roche J."/>
            <person name="Lindquist E."/>
            <person name="Lommer M."/>
            <person name="Martin-Jezequel V."/>
            <person name="Lopez P.J."/>
            <person name="Lucas S."/>
            <person name="Mangogna M."/>
            <person name="McGinnis K."/>
            <person name="Medlin L.K."/>
            <person name="Montsant A."/>
            <person name="Oudot-Le Secq M.P."/>
            <person name="Napoli C."/>
            <person name="Obornik M."/>
            <person name="Parker M.S."/>
            <person name="Petit J.L."/>
            <person name="Porcel B.M."/>
            <person name="Poulsen N."/>
            <person name="Robison M."/>
            <person name="Rychlewski L."/>
            <person name="Rynearson T.A."/>
            <person name="Schmutz J."/>
            <person name="Shapiro H."/>
            <person name="Siaut M."/>
            <person name="Stanley M."/>
            <person name="Sussman M.R."/>
            <person name="Taylor A.R."/>
            <person name="Vardi A."/>
            <person name="von Dassow P."/>
            <person name="Vyverman W."/>
            <person name="Willis A."/>
            <person name="Wyrwicz L.S."/>
            <person name="Rokhsar D.S."/>
            <person name="Weissenbach J."/>
            <person name="Armbrust E.V."/>
            <person name="Green B.R."/>
            <person name="Van de Peer Y."/>
            <person name="Grigoriev I.V."/>
        </authorList>
    </citation>
    <scope>NUCLEOTIDE SEQUENCE [LARGE SCALE GENOMIC DNA]</scope>
    <source>
        <strain evidence="10 11">CCMP1335</strain>
    </source>
</reference>
<dbReference type="Pfam" id="PF00504">
    <property type="entry name" value="Chloroa_b-bind"/>
    <property type="match status" value="1"/>
</dbReference>
<sequence length="207" mass="21921">MKTTAILSCIGIASVSAFAPVQNANKVTSLGATNIQDLPGATAPLKGFDPLNLATLGSESTLAWFRAAELKHSRVAMLATTGYIVQAAGIHFPGMLSSDVSFESLSAMKPLDAWDAVPDLGKAQIYFTIFFAEFVSEFSGTHYMKGGDFPTIVFPPINFASSDAEKEKLQMSRELNNGRLAMISIMSFVAAANIPGSVPALAGNPHF</sequence>
<reference evidence="10 11" key="1">
    <citation type="journal article" date="2004" name="Science">
        <title>The genome of the diatom Thalassiosira pseudonana: ecology, evolution, and metabolism.</title>
        <authorList>
            <person name="Armbrust E.V."/>
            <person name="Berges J.A."/>
            <person name="Bowler C."/>
            <person name="Green B.R."/>
            <person name="Martinez D."/>
            <person name="Putnam N.H."/>
            <person name="Zhou S."/>
            <person name="Allen A.E."/>
            <person name="Apt K.E."/>
            <person name="Bechner M."/>
            <person name="Brzezinski M.A."/>
            <person name="Chaal B.K."/>
            <person name="Chiovitti A."/>
            <person name="Davis A.K."/>
            <person name="Demarest M.S."/>
            <person name="Detter J.C."/>
            <person name="Glavina T."/>
            <person name="Goodstein D."/>
            <person name="Hadi M.Z."/>
            <person name="Hellsten U."/>
            <person name="Hildebrand M."/>
            <person name="Jenkins B.D."/>
            <person name="Jurka J."/>
            <person name="Kapitonov V.V."/>
            <person name="Kroger N."/>
            <person name="Lau W.W."/>
            <person name="Lane T.W."/>
            <person name="Larimer F.W."/>
            <person name="Lippmeier J.C."/>
            <person name="Lucas S."/>
            <person name="Medina M."/>
            <person name="Montsant A."/>
            <person name="Obornik M."/>
            <person name="Parker M.S."/>
            <person name="Palenik B."/>
            <person name="Pazour G.J."/>
            <person name="Richardson P.M."/>
            <person name="Rynearson T.A."/>
            <person name="Saito M.A."/>
            <person name="Schwartz D.C."/>
            <person name="Thamatrakoln K."/>
            <person name="Valentin K."/>
            <person name="Vardi A."/>
            <person name="Wilkerson F.P."/>
            <person name="Rokhsar D.S."/>
        </authorList>
    </citation>
    <scope>NUCLEOTIDE SEQUENCE [LARGE SCALE GENOMIC DNA]</scope>
    <source>
        <strain evidence="10 11">CCMP1335</strain>
    </source>
</reference>
<feature type="binding site" description="axial binding residue" evidence="8">
    <location>
        <position position="74"/>
    </location>
    <ligand>
        <name>chlorophyll b</name>
        <dbReference type="ChEBI" id="CHEBI:61721"/>
        <label>1</label>
    </ligand>
    <ligandPart>
        <name>Mg</name>
        <dbReference type="ChEBI" id="CHEBI:25107"/>
    </ligandPart>
</feature>
<dbReference type="GO" id="GO:0030076">
    <property type="term" value="C:light-harvesting complex"/>
    <property type="evidence" value="ECO:0007669"/>
    <property type="project" value="UniProtKB-KW"/>
</dbReference>
<keyword evidence="4" id="KW-0150">Chloroplast</keyword>
<keyword evidence="8" id="KW-0157">Chromophore</keyword>
<feature type="binding site" evidence="8">
    <location>
        <position position="174"/>
    </location>
    <ligand>
        <name>chlorophyll a</name>
        <dbReference type="ChEBI" id="CHEBI:58416"/>
        <label>1</label>
    </ligand>
</feature>
<organism evidence="10 11">
    <name type="scientific">Thalassiosira pseudonana</name>
    <name type="common">Marine diatom</name>
    <name type="synonym">Cyclotella nana</name>
    <dbReference type="NCBI Taxonomy" id="35128"/>
    <lineage>
        <taxon>Eukaryota</taxon>
        <taxon>Sar</taxon>
        <taxon>Stramenopiles</taxon>
        <taxon>Ochrophyta</taxon>
        <taxon>Bacillariophyta</taxon>
        <taxon>Coscinodiscophyceae</taxon>
        <taxon>Thalassiosirophycidae</taxon>
        <taxon>Thalassiosirales</taxon>
        <taxon>Thalassiosiraceae</taxon>
        <taxon>Thalassiosira</taxon>
    </lineage>
</organism>
<dbReference type="PaxDb" id="35128-Thaps32723"/>
<dbReference type="GO" id="GO:0009768">
    <property type="term" value="P:photosynthesis, light harvesting in photosystem I"/>
    <property type="evidence" value="ECO:0000318"/>
    <property type="project" value="GO_Central"/>
</dbReference>
<comment type="function">
    <text evidence="1">The light-harvesting complex (LHC) functions as a light receptor, it captures and delivers excitation energy to photosystems with which it is closely associated. Energy is transferred from the carotenoid and chlorophyll C (or B) to chlorophyll A and the photosynthetic reaction centers where it is used to synthesize ATP and reducing power.</text>
</comment>
<dbReference type="GeneID" id="7444036"/>
<dbReference type="RefSeq" id="XP_002288721.1">
    <property type="nucleotide sequence ID" value="XM_002288685.1"/>
</dbReference>
<evidence type="ECO:0000256" key="1">
    <source>
        <dbReference type="ARBA" id="ARBA00004022"/>
    </source>
</evidence>
<dbReference type="Gene3D" id="1.10.3460.10">
    <property type="entry name" value="Chlorophyll a/b binding protein domain"/>
    <property type="match status" value="1"/>
</dbReference>
<dbReference type="InterPro" id="IPR022796">
    <property type="entry name" value="Chloroa_b-bind"/>
</dbReference>
<evidence type="ECO:0000256" key="3">
    <source>
        <dbReference type="ARBA" id="ARBA00005933"/>
    </source>
</evidence>
<evidence type="ECO:0000313" key="10">
    <source>
        <dbReference type="EMBL" id="EED94157.1"/>
    </source>
</evidence>
<dbReference type="PANTHER" id="PTHR21649">
    <property type="entry name" value="CHLOROPHYLL A/B BINDING PROTEIN"/>
    <property type="match status" value="1"/>
</dbReference>
<name>B8BX75_THAPS</name>
<keyword evidence="9" id="KW-0732">Signal</keyword>
<keyword evidence="5" id="KW-0602">Photosynthesis</keyword>
<dbReference type="EMBL" id="CM000640">
    <property type="protein sequence ID" value="EED94157.1"/>
    <property type="molecule type" value="Genomic_DNA"/>
</dbReference>
<evidence type="ECO:0000256" key="5">
    <source>
        <dbReference type="ARBA" id="ARBA00022531"/>
    </source>
</evidence>
<evidence type="ECO:0000256" key="8">
    <source>
        <dbReference type="PIRSR" id="PIRSR601344-1"/>
    </source>
</evidence>
<dbReference type="GO" id="GO:0009507">
    <property type="term" value="C:chloroplast"/>
    <property type="evidence" value="ECO:0007669"/>
    <property type="project" value="UniProtKB-SubCell"/>
</dbReference>
<keyword evidence="11" id="KW-1185">Reference proteome</keyword>
<dbReference type="SUPFAM" id="SSF103511">
    <property type="entry name" value="Chlorophyll a-b binding protein"/>
    <property type="match status" value="1"/>
</dbReference>
<comment type="subcellular location">
    <subcellularLocation>
        <location evidence="2">Plastid</location>
        <location evidence="2">Chloroplast</location>
    </subcellularLocation>
</comment>